<reference evidence="2" key="1">
    <citation type="submission" date="2022-07" db="EMBL/GenBank/DDBJ databases">
        <title>Phylogenomic reconstructions and comparative analyses of Kickxellomycotina fungi.</title>
        <authorList>
            <person name="Reynolds N.K."/>
            <person name="Stajich J.E."/>
            <person name="Barry K."/>
            <person name="Grigoriev I.V."/>
            <person name="Crous P."/>
            <person name="Smith M.E."/>
        </authorList>
    </citation>
    <scope>NUCLEOTIDE SEQUENCE</scope>
    <source>
        <strain evidence="2">BCRC 34297</strain>
    </source>
</reference>
<dbReference type="AlphaFoldDB" id="A0A9W8GVC3"/>
<feature type="compositionally biased region" description="Basic and acidic residues" evidence="1">
    <location>
        <begin position="33"/>
        <end position="68"/>
    </location>
</feature>
<sequence length="225" mass="25882">MSESRQQSPDEGSTDMQVGSHRERNKQRAQRRRERETSAERAQRREIERRRAAARRHNETPEEREIRRLNGRMRAMRRRENETEDERLRRRELNRIRMAERRRCLKTAPGADDPPDYADIQSSDLTSADVRRESDPRALGFRVSANSGNSSAPPPPPPTEDAMSRAFSSLNMSQSDMAMLFHPGRLMNISQPTSCNTNSDTLDHMSDLCLAKSIHVNRLLILSSS</sequence>
<evidence type="ECO:0000313" key="2">
    <source>
        <dbReference type="EMBL" id="KAJ2748502.1"/>
    </source>
</evidence>
<gene>
    <name evidence="2" type="ORF">GGI19_006089</name>
</gene>
<dbReference type="EMBL" id="JANBUH010001060">
    <property type="protein sequence ID" value="KAJ2748502.1"/>
    <property type="molecule type" value="Genomic_DNA"/>
</dbReference>
<keyword evidence="3" id="KW-1185">Reference proteome</keyword>
<comment type="caution">
    <text evidence="2">The sequence shown here is derived from an EMBL/GenBank/DDBJ whole genome shotgun (WGS) entry which is preliminary data.</text>
</comment>
<proteinExistence type="predicted"/>
<organism evidence="2 3">
    <name type="scientific">Coemansia pectinata</name>
    <dbReference type="NCBI Taxonomy" id="1052879"/>
    <lineage>
        <taxon>Eukaryota</taxon>
        <taxon>Fungi</taxon>
        <taxon>Fungi incertae sedis</taxon>
        <taxon>Zoopagomycota</taxon>
        <taxon>Kickxellomycotina</taxon>
        <taxon>Kickxellomycetes</taxon>
        <taxon>Kickxellales</taxon>
        <taxon>Kickxellaceae</taxon>
        <taxon>Coemansia</taxon>
    </lineage>
</organism>
<dbReference type="Proteomes" id="UP001140011">
    <property type="component" value="Unassembled WGS sequence"/>
</dbReference>
<evidence type="ECO:0000313" key="3">
    <source>
        <dbReference type="Proteomes" id="UP001140011"/>
    </source>
</evidence>
<feature type="compositionally biased region" description="Polar residues" evidence="1">
    <location>
        <begin position="1"/>
        <end position="17"/>
    </location>
</feature>
<accession>A0A9W8GVC3</accession>
<evidence type="ECO:0000256" key="1">
    <source>
        <dbReference type="SAM" id="MobiDB-lite"/>
    </source>
</evidence>
<feature type="compositionally biased region" description="Basic residues" evidence="1">
    <location>
        <begin position="23"/>
        <end position="32"/>
    </location>
</feature>
<feature type="region of interest" description="Disordered" evidence="1">
    <location>
        <begin position="104"/>
        <end position="162"/>
    </location>
</feature>
<dbReference type="OrthoDB" id="5594744at2759"/>
<feature type="region of interest" description="Disordered" evidence="1">
    <location>
        <begin position="1"/>
        <end position="70"/>
    </location>
</feature>
<name>A0A9W8GVC3_9FUNG</name>
<protein>
    <submittedName>
        <fullName evidence="2">Uncharacterized protein</fullName>
    </submittedName>
</protein>